<dbReference type="GO" id="GO:0006355">
    <property type="term" value="P:regulation of DNA-templated transcription"/>
    <property type="evidence" value="ECO:0007669"/>
    <property type="project" value="UniProtKB-ARBA"/>
</dbReference>
<dbReference type="GO" id="GO:0009739">
    <property type="term" value="P:response to gibberellin"/>
    <property type="evidence" value="ECO:0007669"/>
    <property type="project" value="TreeGrafter"/>
</dbReference>
<dbReference type="InterPro" id="IPR001005">
    <property type="entry name" value="SANT/Myb"/>
</dbReference>
<evidence type="ECO:0000256" key="1">
    <source>
        <dbReference type="ARBA" id="ARBA00004123"/>
    </source>
</evidence>
<keyword evidence="6" id="KW-0862">Zinc</keyword>
<dbReference type="NCBIfam" id="TIGR01557">
    <property type="entry name" value="myb_SHAQKYF"/>
    <property type="match status" value="1"/>
</dbReference>
<feature type="compositionally biased region" description="Basic and acidic residues" evidence="7">
    <location>
        <begin position="77"/>
        <end position="95"/>
    </location>
</feature>
<evidence type="ECO:0000256" key="6">
    <source>
        <dbReference type="PROSITE-ProRule" id="PRU00047"/>
    </source>
</evidence>
<dbReference type="AlphaFoldDB" id="A0A835LGS4"/>
<dbReference type="PROSITE" id="PS51294">
    <property type="entry name" value="HTH_MYB"/>
    <property type="match status" value="1"/>
</dbReference>
<keyword evidence="5" id="KW-0539">Nucleus</keyword>
<feature type="domain" description="Myb-like" evidence="8">
    <location>
        <begin position="94"/>
        <end position="146"/>
    </location>
</feature>
<dbReference type="Pfam" id="PF00249">
    <property type="entry name" value="Myb_DNA-binding"/>
    <property type="match status" value="1"/>
</dbReference>
<name>A0A835LGS4_9MAGN</name>
<dbReference type="PROSITE" id="PS50158">
    <property type="entry name" value="ZF_CCHC"/>
    <property type="match status" value="1"/>
</dbReference>
<feature type="domain" description="HTH myb-type" evidence="10">
    <location>
        <begin position="94"/>
        <end position="150"/>
    </location>
</feature>
<reference evidence="11 12" key="1">
    <citation type="submission" date="2020-10" db="EMBL/GenBank/DDBJ databases">
        <title>The Coptis chinensis genome and diversification of protoberbering-type alkaloids.</title>
        <authorList>
            <person name="Wang B."/>
            <person name="Shu S."/>
            <person name="Song C."/>
            <person name="Liu Y."/>
        </authorList>
    </citation>
    <scope>NUCLEOTIDE SEQUENCE [LARGE SCALE GENOMIC DNA]</scope>
    <source>
        <strain evidence="11">HL-2020</strain>
        <tissue evidence="11">Leaf</tissue>
    </source>
</reference>
<keyword evidence="4" id="KW-0804">Transcription</keyword>
<proteinExistence type="predicted"/>
<dbReference type="Proteomes" id="UP000631114">
    <property type="component" value="Unassembled WGS sequence"/>
</dbReference>
<dbReference type="GO" id="GO:0008270">
    <property type="term" value="F:zinc ion binding"/>
    <property type="evidence" value="ECO:0007669"/>
    <property type="project" value="UniProtKB-KW"/>
</dbReference>
<evidence type="ECO:0000256" key="4">
    <source>
        <dbReference type="ARBA" id="ARBA00023163"/>
    </source>
</evidence>
<evidence type="ECO:0000259" key="10">
    <source>
        <dbReference type="PROSITE" id="PS51294"/>
    </source>
</evidence>
<evidence type="ECO:0000256" key="5">
    <source>
        <dbReference type="ARBA" id="ARBA00023242"/>
    </source>
</evidence>
<dbReference type="PANTHER" id="PTHR44191:SF45">
    <property type="entry name" value="TRANSCRIPTION FACTOR MYB1R1-LIKE"/>
    <property type="match status" value="1"/>
</dbReference>
<dbReference type="GO" id="GO:0005634">
    <property type="term" value="C:nucleus"/>
    <property type="evidence" value="ECO:0007669"/>
    <property type="project" value="UniProtKB-SubCell"/>
</dbReference>
<keyword evidence="3" id="KW-0238">DNA-binding</keyword>
<comment type="caution">
    <text evidence="11">The sequence shown here is derived from an EMBL/GenBank/DDBJ whole genome shotgun (WGS) entry which is preliminary data.</text>
</comment>
<dbReference type="InterPro" id="IPR006447">
    <property type="entry name" value="Myb_dom_plants"/>
</dbReference>
<evidence type="ECO:0000259" key="9">
    <source>
        <dbReference type="PROSITE" id="PS50158"/>
    </source>
</evidence>
<evidence type="ECO:0000313" key="11">
    <source>
        <dbReference type="EMBL" id="KAF9591219.1"/>
    </source>
</evidence>
<feature type="region of interest" description="Disordered" evidence="7">
    <location>
        <begin position="65"/>
        <end position="99"/>
    </location>
</feature>
<dbReference type="GO" id="GO:0009723">
    <property type="term" value="P:response to ethylene"/>
    <property type="evidence" value="ECO:0007669"/>
    <property type="project" value="TreeGrafter"/>
</dbReference>
<keyword evidence="6" id="KW-0479">Metal-binding</keyword>
<keyword evidence="12" id="KW-1185">Reference proteome</keyword>
<dbReference type="CDD" id="cd00167">
    <property type="entry name" value="SANT"/>
    <property type="match status" value="1"/>
</dbReference>
<accession>A0A835LGS4</accession>
<evidence type="ECO:0000256" key="2">
    <source>
        <dbReference type="ARBA" id="ARBA00023015"/>
    </source>
</evidence>
<dbReference type="Gene3D" id="1.10.10.60">
    <property type="entry name" value="Homeodomain-like"/>
    <property type="match status" value="1"/>
</dbReference>
<dbReference type="InterPro" id="IPR052245">
    <property type="entry name" value="Plant_Stress_Dev_TF"/>
</dbReference>
<dbReference type="EMBL" id="JADFTS010000008">
    <property type="protein sequence ID" value="KAF9591219.1"/>
    <property type="molecule type" value="Genomic_DNA"/>
</dbReference>
<keyword evidence="6" id="KW-0863">Zinc-finger</keyword>
<dbReference type="FunFam" id="1.10.10.60:FF:000009">
    <property type="entry name" value="transcription factor MYB1R1"/>
    <property type="match status" value="1"/>
</dbReference>
<evidence type="ECO:0000313" key="12">
    <source>
        <dbReference type="Proteomes" id="UP000631114"/>
    </source>
</evidence>
<comment type="subcellular location">
    <subcellularLocation>
        <location evidence="1">Nucleus</location>
    </subcellularLocation>
</comment>
<dbReference type="PANTHER" id="PTHR44191">
    <property type="entry name" value="TRANSCRIPTION FACTOR KUA1"/>
    <property type="match status" value="1"/>
</dbReference>
<evidence type="ECO:0000256" key="7">
    <source>
        <dbReference type="SAM" id="MobiDB-lite"/>
    </source>
</evidence>
<dbReference type="InterPro" id="IPR017930">
    <property type="entry name" value="Myb_dom"/>
</dbReference>
<protein>
    <submittedName>
        <fullName evidence="11">Uncharacterized protein</fullName>
    </submittedName>
</protein>
<dbReference type="SMART" id="SM00717">
    <property type="entry name" value="SANT"/>
    <property type="match status" value="1"/>
</dbReference>
<gene>
    <name evidence="11" type="ORF">IFM89_002874</name>
</gene>
<dbReference type="InterPro" id="IPR001878">
    <property type="entry name" value="Znf_CCHC"/>
</dbReference>
<organism evidence="11 12">
    <name type="scientific">Coptis chinensis</name>
    <dbReference type="NCBI Taxonomy" id="261450"/>
    <lineage>
        <taxon>Eukaryota</taxon>
        <taxon>Viridiplantae</taxon>
        <taxon>Streptophyta</taxon>
        <taxon>Embryophyta</taxon>
        <taxon>Tracheophyta</taxon>
        <taxon>Spermatophyta</taxon>
        <taxon>Magnoliopsida</taxon>
        <taxon>Ranunculales</taxon>
        <taxon>Ranunculaceae</taxon>
        <taxon>Coptidoideae</taxon>
        <taxon>Coptis</taxon>
    </lineage>
</organism>
<evidence type="ECO:0000259" key="8">
    <source>
        <dbReference type="PROSITE" id="PS50090"/>
    </source>
</evidence>
<sequence length="337" mass="36636">MVMGKEAGTKCSHCGKNGHNSRTCTEKTVKLFGVKICLNKKEDPVKKTLSMGKKSFSMGNLQHAMRSEHCDDEDDVDRGYLSDGEPVRSKKDGHERKKGVPWTAEEHRIFLEGLTKLGKGDWRGISRSFVTTRTPTQVASHAQKYFLRKAAASKKKRRSSLFDMAIMDSGEALDSAPLPLKETDNVPKQNAPPVQFANQVASNGMETPPTTPVARTPCIPSFNGFPYMTGTTNGNISYFSHGVFPAVSVVPVFNIGNVCYSYQPKPQSTFTASTPIVSQSLINPLPPSASHCVAKVETHSSSRVNTDLELGIAPPDLGTRTKQPTHMLNMGGAIGVI</sequence>
<dbReference type="OrthoDB" id="118550at2759"/>
<evidence type="ECO:0000256" key="3">
    <source>
        <dbReference type="ARBA" id="ARBA00023125"/>
    </source>
</evidence>
<dbReference type="GO" id="GO:0003677">
    <property type="term" value="F:DNA binding"/>
    <property type="evidence" value="ECO:0007669"/>
    <property type="project" value="UniProtKB-KW"/>
</dbReference>
<dbReference type="InterPro" id="IPR009057">
    <property type="entry name" value="Homeodomain-like_sf"/>
</dbReference>
<feature type="domain" description="CCHC-type" evidence="9">
    <location>
        <begin position="10"/>
        <end position="26"/>
    </location>
</feature>
<dbReference type="PROSITE" id="PS50090">
    <property type="entry name" value="MYB_LIKE"/>
    <property type="match status" value="1"/>
</dbReference>
<dbReference type="SUPFAM" id="SSF46689">
    <property type="entry name" value="Homeodomain-like"/>
    <property type="match status" value="1"/>
</dbReference>
<keyword evidence="2" id="KW-0805">Transcription regulation</keyword>